<evidence type="ECO:0000313" key="1">
    <source>
        <dbReference type="EMBL" id="SDI50403.1"/>
    </source>
</evidence>
<dbReference type="AlphaFoldDB" id="A0A1G8L3X0"/>
<dbReference type="RefSeq" id="WP_093176104.1">
    <property type="nucleotide sequence ID" value="NZ_FNCN01000061.1"/>
</dbReference>
<dbReference type="OrthoDB" id="3436657at2"/>
<dbReference type="Proteomes" id="UP000198923">
    <property type="component" value="Unassembled WGS sequence"/>
</dbReference>
<keyword evidence="2" id="KW-1185">Reference proteome</keyword>
<dbReference type="STRING" id="504805.SAMN05421505_1614"/>
<gene>
    <name evidence="1" type="ORF">SAMN05421505_1614</name>
</gene>
<dbReference type="EMBL" id="FNCN01000061">
    <property type="protein sequence ID" value="SDI50403.1"/>
    <property type="molecule type" value="Genomic_DNA"/>
</dbReference>
<name>A0A1G8L3X0_9ACTN</name>
<accession>A0A1G8L3X0</accession>
<proteinExistence type="predicted"/>
<reference evidence="1 2" key="1">
    <citation type="submission" date="2016-10" db="EMBL/GenBank/DDBJ databases">
        <authorList>
            <person name="de Groot N.N."/>
        </authorList>
    </citation>
    <scope>NUCLEOTIDE SEQUENCE [LARGE SCALE GENOMIC DNA]</scope>
    <source>
        <strain evidence="1 2">CPCC 201354</strain>
    </source>
</reference>
<organism evidence="1 2">
    <name type="scientific">Sinosporangium album</name>
    <dbReference type="NCBI Taxonomy" id="504805"/>
    <lineage>
        <taxon>Bacteria</taxon>
        <taxon>Bacillati</taxon>
        <taxon>Actinomycetota</taxon>
        <taxon>Actinomycetes</taxon>
        <taxon>Streptosporangiales</taxon>
        <taxon>Streptosporangiaceae</taxon>
        <taxon>Sinosporangium</taxon>
    </lineage>
</organism>
<sequence length="104" mass="11578">MTGRPRLIGGTTWIIVSDPQARDDAHDAAELTALRRAYGHTWSIWRSRAGGAPAHWYASRRRALTPAARMLGFHPTLAAHSADRLRVLLERQPPPTDLPMQHAP</sequence>
<protein>
    <submittedName>
        <fullName evidence="1">Uncharacterized protein</fullName>
    </submittedName>
</protein>
<evidence type="ECO:0000313" key="2">
    <source>
        <dbReference type="Proteomes" id="UP000198923"/>
    </source>
</evidence>